<evidence type="ECO:0000313" key="3">
    <source>
        <dbReference type="Proteomes" id="UP000310017"/>
    </source>
</evidence>
<reference evidence="2 3" key="1">
    <citation type="submission" date="2019-05" db="EMBL/GenBank/DDBJ databases">
        <title>Genome sequencing of F202Z8.</title>
        <authorList>
            <person name="Kwon Y.M."/>
        </authorList>
    </citation>
    <scope>NUCLEOTIDE SEQUENCE [LARGE SCALE GENOMIC DNA]</scope>
    <source>
        <strain evidence="2 3">F202Z8</strain>
    </source>
</reference>
<dbReference type="Gene3D" id="2.120.10.30">
    <property type="entry name" value="TolB, C-terminal domain"/>
    <property type="match status" value="1"/>
</dbReference>
<dbReference type="InterPro" id="IPR011042">
    <property type="entry name" value="6-blade_b-propeller_TolB-like"/>
</dbReference>
<protein>
    <submittedName>
        <fullName evidence="2">PQQ-dependent sugar dehydrogenase</fullName>
    </submittedName>
</protein>
<dbReference type="PANTHER" id="PTHR19328">
    <property type="entry name" value="HEDGEHOG-INTERACTING PROTEIN"/>
    <property type="match status" value="1"/>
</dbReference>
<feature type="domain" description="Glucose/Sorbosone dehydrogenase" evidence="1">
    <location>
        <begin position="41"/>
        <end position="392"/>
    </location>
</feature>
<dbReference type="RefSeq" id="WP_138853875.1">
    <property type="nucleotide sequence ID" value="NZ_CP040710.1"/>
</dbReference>
<evidence type="ECO:0000259" key="1">
    <source>
        <dbReference type="Pfam" id="PF07995"/>
    </source>
</evidence>
<evidence type="ECO:0000313" key="2">
    <source>
        <dbReference type="EMBL" id="QCX01538.1"/>
    </source>
</evidence>
<dbReference type="SUPFAM" id="SSF50952">
    <property type="entry name" value="Soluble quinoprotein glucose dehydrogenase"/>
    <property type="match status" value="1"/>
</dbReference>
<proteinExistence type="predicted"/>
<dbReference type="Pfam" id="PF07995">
    <property type="entry name" value="GSDH"/>
    <property type="match status" value="1"/>
</dbReference>
<name>A0A5B7SWZ2_9FLAO</name>
<dbReference type="AlphaFoldDB" id="A0A5B7SWZ2"/>
<dbReference type="EMBL" id="CP040710">
    <property type="protein sequence ID" value="QCX01538.1"/>
    <property type="molecule type" value="Genomic_DNA"/>
</dbReference>
<gene>
    <name evidence="2" type="ORF">FGM00_16015</name>
</gene>
<accession>A0A5B7SWZ2</accession>
<dbReference type="PROSITE" id="PS51257">
    <property type="entry name" value="PROKAR_LIPOPROTEIN"/>
    <property type="match status" value="1"/>
</dbReference>
<dbReference type="InterPro" id="IPR011041">
    <property type="entry name" value="Quinoprot_gluc/sorb_DH_b-prop"/>
</dbReference>
<keyword evidence="3" id="KW-1185">Reference proteome</keyword>
<dbReference type="OrthoDB" id="9770043at2"/>
<sequence>MKNRIFLLSILTIGCSEPKTDSKVAIQEVIVPKKETVIDGLARPWSMAFISEEEVLLSEKDGDLLRIDLRTKEKFPIQGFPTDRMDSLHYRKADYTPGTFPARLEDNIKVTFNAGILEVVLDSDYKDNQRLYISYVSKGPGGSTTKVIRATLQNDSLQNCTPLLVALPYSHGLFHYGGGMTFGPDGKLYVTVGERLFNEDNQPEVPIAQDLADTRGKIYRLNPDGSIPEDNPDFGTDAVPGLYASGIRAAQGITVEPQTGKLWFSEHGTRQGDEINVLKEGANYGWPVITTGKYRGEAYSPEKIVGTVYTNPQWYWLQTVAPTGLTFYTGEEFPSWKNNLIVPGLSRGSLWRIRLEGETIKSMEELFIDDRQRSRKAVQSPEGKLYILTEDMKEPKNGKIIRIRPQ</sequence>
<dbReference type="PANTHER" id="PTHR19328:SF75">
    <property type="entry name" value="ALDOSE SUGAR DEHYDROGENASE YLII"/>
    <property type="match status" value="1"/>
</dbReference>
<organism evidence="2 3">
    <name type="scientific">Aggregatimonas sangjinii</name>
    <dbReference type="NCBI Taxonomy" id="2583587"/>
    <lineage>
        <taxon>Bacteria</taxon>
        <taxon>Pseudomonadati</taxon>
        <taxon>Bacteroidota</taxon>
        <taxon>Flavobacteriia</taxon>
        <taxon>Flavobacteriales</taxon>
        <taxon>Flavobacteriaceae</taxon>
        <taxon>Aggregatimonas</taxon>
    </lineage>
</organism>
<dbReference type="InterPro" id="IPR012938">
    <property type="entry name" value="Glc/Sorbosone_DH"/>
</dbReference>
<dbReference type="Proteomes" id="UP000310017">
    <property type="component" value="Chromosome"/>
</dbReference>
<dbReference type="KEGG" id="asag:FGM00_16015"/>